<dbReference type="InterPro" id="IPR027417">
    <property type="entry name" value="P-loop_NTPase"/>
</dbReference>
<dbReference type="SUPFAM" id="SSF52540">
    <property type="entry name" value="P-loop containing nucleoside triphosphate hydrolases"/>
    <property type="match status" value="1"/>
</dbReference>
<feature type="repeat" description="WD" evidence="7">
    <location>
        <begin position="903"/>
        <end position="935"/>
    </location>
</feature>
<evidence type="ECO:0000256" key="4">
    <source>
        <dbReference type="ARBA" id="ARBA00038415"/>
    </source>
</evidence>
<dbReference type="PROSITE" id="PS00678">
    <property type="entry name" value="WD_REPEATS_1"/>
    <property type="match status" value="5"/>
</dbReference>
<feature type="repeat" description="WD" evidence="7">
    <location>
        <begin position="985"/>
        <end position="1010"/>
    </location>
</feature>
<dbReference type="Pfam" id="PF24883">
    <property type="entry name" value="NPHP3_N"/>
    <property type="match status" value="1"/>
</dbReference>
<feature type="domain" description="NACHT" evidence="8">
    <location>
        <begin position="83"/>
        <end position="309"/>
    </location>
</feature>
<dbReference type="Gene3D" id="2.130.10.10">
    <property type="entry name" value="YVTN repeat-like/Quinoprotein amine dehydrogenase"/>
    <property type="match status" value="6"/>
</dbReference>
<reference evidence="9 10" key="1">
    <citation type="journal article" date="2021" name="BMC Genomics">
        <title>Telomere-to-telomere genome assembly of asparaginase-producing Trichoderma simmonsii.</title>
        <authorList>
            <person name="Chung D."/>
            <person name="Kwon Y.M."/>
            <person name="Yang Y."/>
        </authorList>
    </citation>
    <scope>NUCLEOTIDE SEQUENCE [LARGE SCALE GENOMIC DNA]</scope>
    <source>
        <strain evidence="9 10">GH-Sj1</strain>
    </source>
</reference>
<evidence type="ECO:0000313" key="10">
    <source>
        <dbReference type="Proteomes" id="UP000826661"/>
    </source>
</evidence>
<evidence type="ECO:0000313" key="9">
    <source>
        <dbReference type="EMBL" id="QYS97665.1"/>
    </source>
</evidence>
<proteinExistence type="inferred from homology"/>
<dbReference type="Proteomes" id="UP000826661">
    <property type="component" value="Chromosome II"/>
</dbReference>
<dbReference type="SMART" id="SM00320">
    <property type="entry name" value="WD40"/>
    <property type="match status" value="11"/>
</dbReference>
<feature type="repeat" description="WD" evidence="7">
    <location>
        <begin position="1068"/>
        <end position="1109"/>
    </location>
</feature>
<evidence type="ECO:0000256" key="5">
    <source>
        <dbReference type="ARBA" id="ARBA00039789"/>
    </source>
</evidence>
<dbReference type="FunFam" id="3.40.50.300:FF:001638">
    <property type="entry name" value="NACHT and WD40 domain protein"/>
    <property type="match status" value="1"/>
</dbReference>
<dbReference type="Pfam" id="PF25173">
    <property type="entry name" value="Beta-prop_WDR3_1st"/>
    <property type="match status" value="1"/>
</dbReference>
<dbReference type="InterPro" id="IPR019775">
    <property type="entry name" value="WD40_repeat_CS"/>
</dbReference>
<dbReference type="PROSITE" id="PS50082">
    <property type="entry name" value="WD_REPEATS_2"/>
    <property type="match status" value="11"/>
</dbReference>
<dbReference type="InterPro" id="IPR001680">
    <property type="entry name" value="WD40_rpt"/>
</dbReference>
<comment type="function">
    <text evidence="6">Involved in mitochondrial fission. Acts as an adapter protein required to form mitochondrial fission complexes. Formation of these complexes is required to promote constriction and fission of the mitochondrial compartment at a late step in mitochondrial division.</text>
</comment>
<dbReference type="FunFam" id="2.130.10.10:FF:000228">
    <property type="entry name" value="COMPASS-like H3K4 histone methylase component WDR5A"/>
    <property type="match status" value="1"/>
</dbReference>
<evidence type="ECO:0000256" key="1">
    <source>
        <dbReference type="ARBA" id="ARBA00022574"/>
    </source>
</evidence>
<evidence type="ECO:0000256" key="3">
    <source>
        <dbReference type="ARBA" id="ARBA00023054"/>
    </source>
</evidence>
<dbReference type="PRINTS" id="PR00320">
    <property type="entry name" value="GPROTEINBRPT"/>
</dbReference>
<evidence type="ECO:0000256" key="7">
    <source>
        <dbReference type="PROSITE-ProRule" id="PRU00221"/>
    </source>
</evidence>
<dbReference type="PANTHER" id="PTHR22847:SF637">
    <property type="entry name" value="WD REPEAT DOMAIN 5B"/>
    <property type="match status" value="1"/>
</dbReference>
<dbReference type="PROSITE" id="PS50837">
    <property type="entry name" value="NACHT"/>
    <property type="match status" value="1"/>
</dbReference>
<dbReference type="Gene3D" id="3.40.50.300">
    <property type="entry name" value="P-loop containing nucleotide triphosphate hydrolases"/>
    <property type="match status" value="1"/>
</dbReference>
<evidence type="ECO:0000259" key="8">
    <source>
        <dbReference type="PROSITE" id="PS50837"/>
    </source>
</evidence>
<feature type="repeat" description="WD" evidence="7">
    <location>
        <begin position="694"/>
        <end position="735"/>
    </location>
</feature>
<dbReference type="InterPro" id="IPR056884">
    <property type="entry name" value="NPHP3-like_N"/>
</dbReference>
<feature type="repeat" description="WD" evidence="7">
    <location>
        <begin position="652"/>
        <end position="693"/>
    </location>
</feature>
<dbReference type="InterPro" id="IPR007111">
    <property type="entry name" value="NACHT_NTPase"/>
</dbReference>
<keyword evidence="1 7" id="KW-0853">WD repeat</keyword>
<keyword evidence="3" id="KW-0175">Coiled coil</keyword>
<dbReference type="InterPro" id="IPR015943">
    <property type="entry name" value="WD40/YVTN_repeat-like_dom_sf"/>
</dbReference>
<dbReference type="PANTHER" id="PTHR22847">
    <property type="entry name" value="WD40 REPEAT PROTEIN"/>
    <property type="match status" value="1"/>
</dbReference>
<accession>A0A8G0PCI2</accession>
<dbReference type="CDD" id="cd00200">
    <property type="entry name" value="WD40"/>
    <property type="match status" value="2"/>
</dbReference>
<evidence type="ECO:0000256" key="2">
    <source>
        <dbReference type="ARBA" id="ARBA00022737"/>
    </source>
</evidence>
<dbReference type="InterPro" id="IPR036322">
    <property type="entry name" value="WD40_repeat_dom_sf"/>
</dbReference>
<evidence type="ECO:0000256" key="6">
    <source>
        <dbReference type="ARBA" id="ARBA00043913"/>
    </source>
</evidence>
<feature type="repeat" description="WD" evidence="7">
    <location>
        <begin position="944"/>
        <end position="976"/>
    </location>
</feature>
<name>A0A8G0PCI2_9HYPO</name>
<feature type="repeat" description="WD" evidence="7">
    <location>
        <begin position="778"/>
        <end position="819"/>
    </location>
</feature>
<dbReference type="SUPFAM" id="SSF50978">
    <property type="entry name" value="WD40 repeat-like"/>
    <property type="match status" value="2"/>
</dbReference>
<organism evidence="9 10">
    <name type="scientific">Trichoderma simmonsii</name>
    <dbReference type="NCBI Taxonomy" id="1491479"/>
    <lineage>
        <taxon>Eukaryota</taxon>
        <taxon>Fungi</taxon>
        <taxon>Dikarya</taxon>
        <taxon>Ascomycota</taxon>
        <taxon>Pezizomycotina</taxon>
        <taxon>Sordariomycetes</taxon>
        <taxon>Hypocreomycetidae</taxon>
        <taxon>Hypocreales</taxon>
        <taxon>Hypocreaceae</taxon>
        <taxon>Trichoderma</taxon>
    </lineage>
</organism>
<dbReference type="Pfam" id="PF00400">
    <property type="entry name" value="WD40"/>
    <property type="match status" value="6"/>
</dbReference>
<keyword evidence="10" id="KW-1185">Reference proteome</keyword>
<dbReference type="InterPro" id="IPR020472">
    <property type="entry name" value="WD40_PAC1"/>
</dbReference>
<feature type="repeat" description="WD" evidence="7">
    <location>
        <begin position="1026"/>
        <end position="1067"/>
    </location>
</feature>
<dbReference type="GO" id="GO:0035097">
    <property type="term" value="C:histone methyltransferase complex"/>
    <property type="evidence" value="ECO:0007669"/>
    <property type="project" value="UniProtKB-ARBA"/>
</dbReference>
<feature type="repeat" description="WD" evidence="7">
    <location>
        <begin position="820"/>
        <end position="861"/>
    </location>
</feature>
<feature type="repeat" description="WD" evidence="7">
    <location>
        <begin position="861"/>
        <end position="902"/>
    </location>
</feature>
<gene>
    <name evidence="9" type="ORF">H0G86_004887</name>
</gene>
<protein>
    <recommendedName>
        <fullName evidence="5">Mitochondrial division protein 1</fullName>
    </recommendedName>
</protein>
<dbReference type="PROSITE" id="PS50294">
    <property type="entry name" value="WD_REPEATS_REGION"/>
    <property type="match status" value="10"/>
</dbReference>
<sequence>MADMISNTRVGSVNLRDNARAHIGNVVHFHQADDRCLSDLRNTDPRLDKARIEATKGGLLEDSYRWILEHSDFRQWRDDDRSRLLWIKGDPGKGKTMLLCGIVNELTPQTRLKNKKANALLSYFFCQAADERINSATAVLRGLIYLIVEQQPALVSHIQKRYKHGGEATFKDVNAWSALSEIFLNILEDASLERTFVIIDALDECVTDLPKLLDFINISSALFSRVKWIVSSRNWPDIEERLDPAAQQMRLCLELNAKPVSAAVNAYIQHQVNKLAQKKKYNAETKGAIQHHLSFNSNDTFLWVALVCQNLEKVSLRNTLSTLNEFPPGLTALYERMVKQIHQLEDASDTELCCRILVTVLLVYRPVTLPELGSIIGSSDDDLTDAESMHKAIELCGSFLTVRDSKVYVIHQSAKDYLSDKAPSAAFFPSPADVHGDIFLRSIQAMSTILRRNIYNLYSPGLQSIEIKAPNPDPLNAIRYSCIHWVDHFCDIHNDNSQSRNNVNEKCETIFLFLRRHFLYWIEALVLMGYIEDGVLSMARLEDLLRGKFLNNENQEPAQNQRRFQAFKHKLNTLLRVTTPDHRLLELVQDSRRFIRQNSSFIADYPLQIYTSALVFSPLNSLIRKAFKEVEPQWLKVKPLVDHDWRPHLQTLKHHEGSISSVAFSADGRYLASGSYDKTIKIWNTITGKERQTLKGHSRGVLSVAFSTDSRYLASGSDDETIKIWDIKTGKEQKTLKGHSNYVHSVAFSADGRYLASGSEDKTIKIWNTTTGKERQTLKGHSNYVKSVAFSADGRYLASGSDDWTIKVWDIRSGKNTQTFKEHSGEVQSVAFSPDGRYLASGSCDTTIKIRDMISKKQQTFKGHSHSVTSVAFSADSRYLVSGSRDKTIKIWDITTGKEQQTLIGHGHVIQSVAFSADGRYLASGSWDKTIKIWDPAGKGQQAPNGHKSRVLSVAFSADGRYIVSRSNDETIRIWDPTGKERHTLNGHADSVRSVAFSADSHYFALGSRDTIKILDLAKGKRQRITMDQHETITSVTFSTDGHYLASVSSEHTIKIWELKKKEVQQILRGHKNSIISVAFSADGQYLASGSNDKIIKIWDITTGKERQTIKVNATIRTISFDDTASNLHTNIGPIKLSVQHGTGAHPMIDQSLALVSNVIQDQDQRQLIANNTQGANHFGYGLSTDKCWITWHGHNILWLPREYQPLQTAIWPSAPLFTLAEGSATDVTIVLGTSSGRVVIIGMPSSGPYPLL</sequence>
<keyword evidence="2" id="KW-0677">Repeat</keyword>
<feature type="repeat" description="WD" evidence="7">
    <location>
        <begin position="736"/>
        <end position="777"/>
    </location>
</feature>
<comment type="similarity">
    <text evidence="4">Belongs to the WD repeat MDV1/CAF4 family.</text>
</comment>
<dbReference type="AlphaFoldDB" id="A0A8G0PCI2"/>
<dbReference type="EMBL" id="CP075865">
    <property type="protein sequence ID" value="QYS97665.1"/>
    <property type="molecule type" value="Genomic_DNA"/>
</dbReference>